<protein>
    <submittedName>
        <fullName evidence="1">Uncharacterized protein</fullName>
    </submittedName>
</protein>
<organism evidence="1">
    <name type="scientific">Acaryochloris sp. HICR111A</name>
    <dbReference type="NCBI Taxonomy" id="576912"/>
    <lineage>
        <taxon>Bacteria</taxon>
        <taxon>Bacillati</taxon>
        <taxon>Cyanobacteriota</taxon>
        <taxon>Cyanophyceae</taxon>
        <taxon>Acaryochloridales</taxon>
        <taxon>Acaryochloridaceae</taxon>
        <taxon>Acaryochloris</taxon>
    </lineage>
</organism>
<dbReference type="AlphaFoldDB" id="I6UBX0"/>
<reference evidence="1" key="1">
    <citation type="journal article" date="2012" name="ISME J.">
        <title>Dinitrogen fixation in a unicellular chlorophyll d-containing cyanobacterium.</title>
        <authorList>
            <person name="Pfreundt U."/>
            <person name="Stal L.J."/>
            <person name="Voss B."/>
            <person name="Hess W.R."/>
        </authorList>
    </citation>
    <scope>NUCLEOTIDE SEQUENCE</scope>
    <source>
        <strain evidence="1">HICR111A</strain>
    </source>
</reference>
<sequence length="214" mass="24455">MQIVGALFNKFEQCVLNMALINICDSEGHVGQEMRRHYNDWKQLTNETVSNPWLDIHQFTIYVPHPDQTYEDITLEAGLTQGYNVEVEPVKDRSELVYDIPEGGHFVVVLKQKEVNGGFAIAATGIFVRSLGIISLDVIVDLTQEETQPLVIKHPIIRDYPQDWETKLRLFLKGEMNGEELPRVVGYVDRGLNQDYRPPSWSEVYLAASDFIGF</sequence>
<accession>I6UBX0</accession>
<evidence type="ECO:0000313" key="1">
    <source>
        <dbReference type="EMBL" id="AFM92587.1"/>
    </source>
</evidence>
<proteinExistence type="predicted"/>
<name>I6UBX0_9CYAN</name>
<dbReference type="EMBL" id="JN585763">
    <property type="protein sequence ID" value="AFM92587.1"/>
    <property type="molecule type" value="Genomic_DNA"/>
</dbReference>